<dbReference type="GO" id="GO:0005737">
    <property type="term" value="C:cytoplasm"/>
    <property type="evidence" value="ECO:0007669"/>
    <property type="project" value="UniProtKB-SubCell"/>
</dbReference>
<feature type="domain" description="Core-binding (CB)" evidence="12">
    <location>
        <begin position="24"/>
        <end position="115"/>
    </location>
</feature>
<keyword evidence="7 9" id="KW-0233">DNA recombination</keyword>
<dbReference type="RefSeq" id="WP_009539025.1">
    <property type="nucleotide sequence ID" value="NZ_ANHY01000003.1"/>
</dbReference>
<feature type="active site" description="O-(3'-phospho-DNA)-tyrosine intermediate" evidence="9">
    <location>
        <position position="305"/>
    </location>
</feature>
<keyword evidence="4 9" id="KW-0159">Chromosome partition</keyword>
<evidence type="ECO:0000256" key="4">
    <source>
        <dbReference type="ARBA" id="ARBA00022829"/>
    </source>
</evidence>
<evidence type="ECO:0000313" key="13">
    <source>
        <dbReference type="EMBL" id="EKV32537.1"/>
    </source>
</evidence>
<comment type="subcellular location">
    <subcellularLocation>
        <location evidence="1 9">Cytoplasm</location>
    </subcellularLocation>
</comment>
<comment type="function">
    <text evidence="9">Site-specific tyrosine recombinase, which acts by catalyzing the cutting and rejoining of the recombining DNA molecules. The XerC-XerD complex is essential to convert dimers of the bacterial chromosome into monomers to permit their segregation at cell division. It also contributes to the segregational stability of plasmids.</text>
</comment>
<feature type="active site" evidence="9">
    <location>
        <position position="179"/>
    </location>
</feature>
<dbReference type="InterPro" id="IPR023009">
    <property type="entry name" value="Tyrosine_recombinase_XerC/XerD"/>
</dbReference>
<keyword evidence="2 9" id="KW-0963">Cytoplasm</keyword>
<dbReference type="HAMAP" id="MF_01808">
    <property type="entry name" value="Recomb_XerC_XerD"/>
    <property type="match status" value="1"/>
</dbReference>
<dbReference type="PATRIC" id="fig|1238182.3.peg.576"/>
<dbReference type="Pfam" id="PF00589">
    <property type="entry name" value="Phage_integrase"/>
    <property type="match status" value="1"/>
</dbReference>
<dbReference type="GO" id="GO:0006313">
    <property type="term" value="P:DNA transposition"/>
    <property type="evidence" value="ECO:0007669"/>
    <property type="project" value="UniProtKB-UniRule"/>
</dbReference>
<evidence type="ECO:0000256" key="7">
    <source>
        <dbReference type="ARBA" id="ARBA00023172"/>
    </source>
</evidence>
<comment type="similarity">
    <text evidence="9">Belongs to the 'phage' integrase family. XerC subfamily.</text>
</comment>
<evidence type="ECO:0000256" key="8">
    <source>
        <dbReference type="ARBA" id="ARBA00023306"/>
    </source>
</evidence>
<dbReference type="InterPro" id="IPR004107">
    <property type="entry name" value="Integrase_SAM-like_N"/>
</dbReference>
<dbReference type="InterPro" id="IPR050090">
    <property type="entry name" value="Tyrosine_recombinase_XerCD"/>
</dbReference>
<dbReference type="GO" id="GO:0007059">
    <property type="term" value="P:chromosome segregation"/>
    <property type="evidence" value="ECO:0007669"/>
    <property type="project" value="UniProtKB-UniRule"/>
</dbReference>
<evidence type="ECO:0000256" key="6">
    <source>
        <dbReference type="ARBA" id="ARBA00023125"/>
    </source>
</evidence>
<dbReference type="PROSITE" id="PS51898">
    <property type="entry name" value="TYR_RECOMBINASE"/>
    <property type="match status" value="1"/>
</dbReference>
<evidence type="ECO:0000259" key="11">
    <source>
        <dbReference type="PROSITE" id="PS51898"/>
    </source>
</evidence>
<dbReference type="Gene3D" id="1.10.443.10">
    <property type="entry name" value="Intergrase catalytic core"/>
    <property type="match status" value="1"/>
</dbReference>
<proteinExistence type="inferred from homology"/>
<comment type="caution">
    <text evidence="13">The sequence shown here is derived from an EMBL/GenBank/DDBJ whole genome shotgun (WGS) entry which is preliminary data.</text>
</comment>
<dbReference type="InterPro" id="IPR044068">
    <property type="entry name" value="CB"/>
</dbReference>
<feature type="active site" evidence="9">
    <location>
        <position position="270"/>
    </location>
</feature>
<protein>
    <recommendedName>
        <fullName evidence="9">Tyrosine recombinase XerC</fullName>
    </recommendedName>
</protein>
<dbReference type="Proteomes" id="UP000009881">
    <property type="component" value="Unassembled WGS sequence"/>
</dbReference>
<evidence type="ECO:0000256" key="3">
    <source>
        <dbReference type="ARBA" id="ARBA00022618"/>
    </source>
</evidence>
<name>K9H4P3_9PROT</name>
<keyword evidence="6 9" id="KW-0238">DNA-binding</keyword>
<organism evidence="13 14">
    <name type="scientific">Caenispirillum salinarum AK4</name>
    <dbReference type="NCBI Taxonomy" id="1238182"/>
    <lineage>
        <taxon>Bacteria</taxon>
        <taxon>Pseudomonadati</taxon>
        <taxon>Pseudomonadota</taxon>
        <taxon>Alphaproteobacteria</taxon>
        <taxon>Rhodospirillales</taxon>
        <taxon>Novispirillaceae</taxon>
        <taxon>Caenispirillum</taxon>
    </lineage>
</organism>
<dbReference type="InterPro" id="IPR002104">
    <property type="entry name" value="Integrase_catalytic"/>
</dbReference>
<reference evidence="13 14" key="1">
    <citation type="journal article" date="2013" name="Genome Announc.">
        <title>Draft Genome Sequence of an Alphaproteobacterium, Caenispirillum salinarum AK4(T), Isolated from a Solar Saltern.</title>
        <authorList>
            <person name="Khatri I."/>
            <person name="Singh A."/>
            <person name="Korpole S."/>
            <person name="Pinnaka A.K."/>
            <person name="Subramanian S."/>
        </authorList>
    </citation>
    <scope>NUCLEOTIDE SEQUENCE [LARGE SCALE GENOMIC DNA]</scope>
    <source>
        <strain evidence="13 14">AK4</strain>
    </source>
</reference>
<dbReference type="eggNOG" id="COG4973">
    <property type="taxonomic scope" value="Bacteria"/>
</dbReference>
<evidence type="ECO:0000256" key="1">
    <source>
        <dbReference type="ARBA" id="ARBA00004496"/>
    </source>
</evidence>
<feature type="region of interest" description="Disordered" evidence="10">
    <location>
        <begin position="1"/>
        <end position="21"/>
    </location>
</feature>
<feature type="active site" evidence="9">
    <location>
        <position position="296"/>
    </location>
</feature>
<keyword evidence="14" id="KW-1185">Reference proteome</keyword>
<keyword evidence="5 9" id="KW-0229">DNA integration</keyword>
<dbReference type="Gene3D" id="1.10.150.130">
    <property type="match status" value="1"/>
</dbReference>
<dbReference type="InterPro" id="IPR011010">
    <property type="entry name" value="DNA_brk_join_enz"/>
</dbReference>
<feature type="active site" evidence="9">
    <location>
        <position position="202"/>
    </location>
</feature>
<feature type="active site" evidence="9">
    <location>
        <position position="273"/>
    </location>
</feature>
<dbReference type="PANTHER" id="PTHR30349">
    <property type="entry name" value="PHAGE INTEGRASE-RELATED"/>
    <property type="match status" value="1"/>
</dbReference>
<dbReference type="InterPro" id="IPR010998">
    <property type="entry name" value="Integrase_recombinase_N"/>
</dbReference>
<dbReference type="GO" id="GO:0009037">
    <property type="term" value="F:tyrosine-based site-specific recombinase activity"/>
    <property type="evidence" value="ECO:0007669"/>
    <property type="project" value="UniProtKB-UniRule"/>
</dbReference>
<evidence type="ECO:0000256" key="9">
    <source>
        <dbReference type="HAMAP-Rule" id="MF_01808"/>
    </source>
</evidence>
<feature type="domain" description="Tyr recombinase" evidence="11">
    <location>
        <begin position="136"/>
        <end position="318"/>
    </location>
</feature>
<evidence type="ECO:0000313" key="14">
    <source>
        <dbReference type="Proteomes" id="UP000009881"/>
    </source>
</evidence>
<dbReference type="SUPFAM" id="SSF47823">
    <property type="entry name" value="lambda integrase-like, N-terminal domain"/>
    <property type="match status" value="1"/>
</dbReference>
<dbReference type="InterPro" id="IPR013762">
    <property type="entry name" value="Integrase-like_cat_sf"/>
</dbReference>
<dbReference type="Pfam" id="PF02899">
    <property type="entry name" value="Phage_int_SAM_1"/>
    <property type="match status" value="1"/>
</dbReference>
<accession>K9H4P3</accession>
<evidence type="ECO:0000256" key="5">
    <source>
        <dbReference type="ARBA" id="ARBA00022908"/>
    </source>
</evidence>
<dbReference type="STRING" id="1238182.C882_2616"/>
<sequence>MIPQTADEDRAAADALPPGLPPDPALRDAIVRWRRWLTAERGASIHTLTNYQRDLFFFLRFLTDYLGAEPTLADLGKLTAADFRSYLAHRTAEGIARTSLGRAMSTLRGFYRACDRMGLMHNPAIDLVRNPRPPRSIPKPLAEAEAMEVLPTVGELTDTPWIAARDTALITLLYGCGLRIGEALGLTVADRPTAETMRVLGKGRKERLVPVLPAVRQAVDAYLALRPHPAPPDSPLFVGACGGPLSPRMAQRTMEKVRHLLGLPETATPHALRHSFATHLLGRGGDLRTIQELLGHANLSTTQRYTEVDAARLKSVYDSAHPRARKG</sequence>
<keyword evidence="8 9" id="KW-0131">Cell cycle</keyword>
<dbReference type="SUPFAM" id="SSF56349">
    <property type="entry name" value="DNA breaking-rejoining enzymes"/>
    <property type="match status" value="1"/>
</dbReference>
<dbReference type="EMBL" id="ANHY01000003">
    <property type="protein sequence ID" value="EKV32537.1"/>
    <property type="molecule type" value="Genomic_DNA"/>
</dbReference>
<evidence type="ECO:0000256" key="2">
    <source>
        <dbReference type="ARBA" id="ARBA00022490"/>
    </source>
</evidence>
<evidence type="ECO:0000256" key="10">
    <source>
        <dbReference type="SAM" id="MobiDB-lite"/>
    </source>
</evidence>
<evidence type="ECO:0000259" key="12">
    <source>
        <dbReference type="PROSITE" id="PS51900"/>
    </source>
</evidence>
<dbReference type="AlphaFoldDB" id="K9H4P3"/>
<keyword evidence="3 9" id="KW-0132">Cell division</keyword>
<dbReference type="GO" id="GO:0051301">
    <property type="term" value="P:cell division"/>
    <property type="evidence" value="ECO:0007669"/>
    <property type="project" value="UniProtKB-KW"/>
</dbReference>
<gene>
    <name evidence="9" type="primary">xerC</name>
    <name evidence="13" type="ORF">C882_2616</name>
</gene>
<dbReference type="PROSITE" id="PS51900">
    <property type="entry name" value="CB"/>
    <property type="match status" value="1"/>
</dbReference>
<dbReference type="GO" id="GO:0003677">
    <property type="term" value="F:DNA binding"/>
    <property type="evidence" value="ECO:0007669"/>
    <property type="project" value="UniProtKB-UniRule"/>
</dbReference>
<dbReference type="PANTHER" id="PTHR30349:SF90">
    <property type="entry name" value="TYROSINE RECOMBINASE XERD"/>
    <property type="match status" value="1"/>
</dbReference>
<comment type="subunit">
    <text evidence="9">Forms a cyclic heterotetrameric complex composed of two molecules of XerC and two molecules of XerD.</text>
</comment>